<name>A0A6A4TIH0_SCOMX</name>
<evidence type="ECO:0000256" key="1">
    <source>
        <dbReference type="SAM" id="Phobius"/>
    </source>
</evidence>
<evidence type="ECO:0008006" key="4">
    <source>
        <dbReference type="Google" id="ProtNLM"/>
    </source>
</evidence>
<evidence type="ECO:0000313" key="2">
    <source>
        <dbReference type="EMBL" id="KAF0045803.1"/>
    </source>
</evidence>
<evidence type="ECO:0000313" key="3">
    <source>
        <dbReference type="Proteomes" id="UP000438429"/>
    </source>
</evidence>
<proteinExistence type="predicted"/>
<dbReference type="EMBL" id="VEVO01000002">
    <property type="protein sequence ID" value="KAF0045803.1"/>
    <property type="molecule type" value="Genomic_DNA"/>
</dbReference>
<keyword evidence="1" id="KW-1133">Transmembrane helix</keyword>
<dbReference type="Proteomes" id="UP000438429">
    <property type="component" value="Unassembled WGS sequence"/>
</dbReference>
<accession>A0A6A4TIH0</accession>
<gene>
    <name evidence="2" type="ORF">F2P81_002332</name>
</gene>
<organism evidence="2 3">
    <name type="scientific">Scophthalmus maximus</name>
    <name type="common">Turbot</name>
    <name type="synonym">Psetta maxima</name>
    <dbReference type="NCBI Taxonomy" id="52904"/>
    <lineage>
        <taxon>Eukaryota</taxon>
        <taxon>Metazoa</taxon>
        <taxon>Chordata</taxon>
        <taxon>Craniata</taxon>
        <taxon>Vertebrata</taxon>
        <taxon>Euteleostomi</taxon>
        <taxon>Actinopterygii</taxon>
        <taxon>Neopterygii</taxon>
        <taxon>Teleostei</taxon>
        <taxon>Neoteleostei</taxon>
        <taxon>Acanthomorphata</taxon>
        <taxon>Carangaria</taxon>
        <taxon>Pleuronectiformes</taxon>
        <taxon>Pleuronectoidei</taxon>
        <taxon>Scophthalmidae</taxon>
        <taxon>Scophthalmus</taxon>
    </lineage>
</organism>
<protein>
    <recommendedName>
        <fullName evidence="4">Transmembrane protein</fullName>
    </recommendedName>
</protein>
<comment type="caution">
    <text evidence="2">The sequence shown here is derived from an EMBL/GenBank/DDBJ whole genome shotgun (WGS) entry which is preliminary data.</text>
</comment>
<reference evidence="2 3" key="1">
    <citation type="submission" date="2019-06" db="EMBL/GenBank/DDBJ databases">
        <title>Draft genomes of female and male turbot (Scophthalmus maximus).</title>
        <authorList>
            <person name="Xu H."/>
            <person name="Xu X.-W."/>
            <person name="Shao C."/>
            <person name="Chen S."/>
        </authorList>
    </citation>
    <scope>NUCLEOTIDE SEQUENCE [LARGE SCALE GENOMIC DNA]</scope>
    <source>
        <strain evidence="2">Ysfricsl-2016a</strain>
        <tissue evidence="2">Blood</tissue>
    </source>
</reference>
<sequence length="146" mass="16293">MQFVFRAVCRNVLVDPGNKGFCANTLSCLLFFSWIFFVRADFLLSFQTLVIPHLPTRRQCSTPFSISITRPAHLFPIPPIHPFRAAAGKTDLSLSLPTPRLHPSGCRCALPPPRQADTSALPPASRKMFLCIFSRDTSLSTFTRTV</sequence>
<feature type="transmembrane region" description="Helical" evidence="1">
    <location>
        <begin position="21"/>
        <end position="38"/>
    </location>
</feature>
<keyword evidence="1" id="KW-0472">Membrane</keyword>
<keyword evidence="1" id="KW-0812">Transmembrane</keyword>
<dbReference type="AlphaFoldDB" id="A0A6A4TIH0"/>